<dbReference type="GO" id="GO:0009279">
    <property type="term" value="C:cell outer membrane"/>
    <property type="evidence" value="ECO:0007669"/>
    <property type="project" value="UniProtKB-SubCell"/>
</dbReference>
<evidence type="ECO:0000259" key="18">
    <source>
        <dbReference type="SMART" id="SM00965"/>
    </source>
</evidence>
<evidence type="ECO:0000256" key="13">
    <source>
        <dbReference type="PROSITE-ProRule" id="PRU01360"/>
    </source>
</evidence>
<dbReference type="InterPro" id="IPR000531">
    <property type="entry name" value="Beta-barrel_TonB"/>
</dbReference>
<dbReference type="PROSITE" id="PS52016">
    <property type="entry name" value="TONB_DEPENDENT_REC_3"/>
    <property type="match status" value="1"/>
</dbReference>
<evidence type="ECO:0000256" key="15">
    <source>
        <dbReference type="RuleBase" id="RU003357"/>
    </source>
</evidence>
<feature type="domain" description="Secretin/TonB short N-terminal" evidence="18">
    <location>
        <begin position="74"/>
        <end position="122"/>
    </location>
</feature>
<keyword evidence="10 13" id="KW-0472">Membrane</keyword>
<keyword evidence="12 13" id="KW-0998">Cell outer membrane</keyword>
<evidence type="ECO:0000256" key="4">
    <source>
        <dbReference type="ARBA" id="ARBA00022452"/>
    </source>
</evidence>
<keyword evidence="4 13" id="KW-1134">Transmembrane beta strand</keyword>
<comment type="subcellular location">
    <subcellularLocation>
        <location evidence="1 13">Cell outer membrane</location>
        <topology evidence="1 13">Multi-pass membrane protein</topology>
    </subcellularLocation>
</comment>
<proteinExistence type="inferred from homology"/>
<evidence type="ECO:0000256" key="3">
    <source>
        <dbReference type="ARBA" id="ARBA00022448"/>
    </source>
</evidence>
<dbReference type="RefSeq" id="WP_082404694.1">
    <property type="nucleotide sequence ID" value="NZ_CADIJR010000001.1"/>
</dbReference>
<keyword evidence="5" id="KW-0410">Iron transport</keyword>
<dbReference type="Proteomes" id="UP000507979">
    <property type="component" value="Unassembled WGS sequence"/>
</dbReference>
<evidence type="ECO:0000256" key="7">
    <source>
        <dbReference type="ARBA" id="ARBA00022729"/>
    </source>
</evidence>
<evidence type="ECO:0000256" key="12">
    <source>
        <dbReference type="ARBA" id="ARBA00023237"/>
    </source>
</evidence>
<feature type="chain" id="PRO_5026969587" description="Secretin/TonB short N-terminal domain-containing protein" evidence="17">
    <location>
        <begin position="46"/>
        <end position="981"/>
    </location>
</feature>
<dbReference type="Pfam" id="PF00593">
    <property type="entry name" value="TonB_dep_Rec_b-barrel"/>
    <property type="match status" value="1"/>
</dbReference>
<dbReference type="Gene3D" id="2.40.170.20">
    <property type="entry name" value="TonB-dependent receptor, beta-barrel domain"/>
    <property type="match status" value="1"/>
</dbReference>
<evidence type="ECO:0000256" key="11">
    <source>
        <dbReference type="ARBA" id="ARBA00023170"/>
    </source>
</evidence>
<keyword evidence="7 17" id="KW-0732">Signal</keyword>
<keyword evidence="11" id="KW-0675">Receptor</keyword>
<dbReference type="AlphaFoldDB" id="A0A6J4ZJS8"/>
<evidence type="ECO:0000256" key="14">
    <source>
        <dbReference type="PROSITE-ProRule" id="PRU10144"/>
    </source>
</evidence>
<evidence type="ECO:0000256" key="8">
    <source>
        <dbReference type="ARBA" id="ARBA00023004"/>
    </source>
</evidence>
<dbReference type="InterPro" id="IPR012910">
    <property type="entry name" value="Plug_dom"/>
</dbReference>
<gene>
    <name evidence="19" type="ORF">LMG26845_00280</name>
</gene>
<feature type="region of interest" description="Disordered" evidence="16">
    <location>
        <begin position="284"/>
        <end position="306"/>
    </location>
</feature>
<keyword evidence="3 13" id="KW-0813">Transport</keyword>
<dbReference type="PANTHER" id="PTHR30442">
    <property type="entry name" value="IRON III DICITRATE TRANSPORT PROTEIN FECA"/>
    <property type="match status" value="1"/>
</dbReference>
<evidence type="ECO:0000313" key="20">
    <source>
        <dbReference type="Proteomes" id="UP000507979"/>
    </source>
</evidence>
<evidence type="ECO:0000313" key="19">
    <source>
        <dbReference type="EMBL" id="CAB3623944.1"/>
    </source>
</evidence>
<dbReference type="PROSITE" id="PS01156">
    <property type="entry name" value="TONB_DEPENDENT_REC_2"/>
    <property type="match status" value="1"/>
</dbReference>
<dbReference type="InterPro" id="IPR010917">
    <property type="entry name" value="TonB_rcpt_CS"/>
</dbReference>
<evidence type="ECO:0000256" key="1">
    <source>
        <dbReference type="ARBA" id="ARBA00004571"/>
    </source>
</evidence>
<dbReference type="GO" id="GO:0033214">
    <property type="term" value="P:siderophore-iron import into cell"/>
    <property type="evidence" value="ECO:0007669"/>
    <property type="project" value="TreeGrafter"/>
</dbReference>
<reference evidence="19 20" key="1">
    <citation type="submission" date="2020-04" db="EMBL/GenBank/DDBJ databases">
        <authorList>
            <person name="De Canck E."/>
        </authorList>
    </citation>
    <scope>NUCLEOTIDE SEQUENCE [LARGE SCALE GENOMIC DNA]</scope>
    <source>
        <strain evidence="19 20">LMG 26845</strain>
    </source>
</reference>
<protein>
    <recommendedName>
        <fullName evidence="18">Secretin/TonB short N-terminal domain-containing protein</fullName>
    </recommendedName>
</protein>
<dbReference type="SMART" id="SM00965">
    <property type="entry name" value="STN"/>
    <property type="match status" value="1"/>
</dbReference>
<dbReference type="SUPFAM" id="SSF56935">
    <property type="entry name" value="Porins"/>
    <property type="match status" value="1"/>
</dbReference>
<evidence type="ECO:0000256" key="10">
    <source>
        <dbReference type="ARBA" id="ARBA00023136"/>
    </source>
</evidence>
<accession>A0A6J4ZJS8</accession>
<dbReference type="EMBL" id="CADIJR010000001">
    <property type="protein sequence ID" value="CAB3623944.1"/>
    <property type="molecule type" value="Genomic_DNA"/>
</dbReference>
<keyword evidence="6 13" id="KW-0812">Transmembrane</keyword>
<keyword evidence="8" id="KW-0408">Iron</keyword>
<dbReference type="InterPro" id="IPR036942">
    <property type="entry name" value="Beta-barrel_TonB_sf"/>
</dbReference>
<dbReference type="Gene3D" id="3.55.50.30">
    <property type="match status" value="1"/>
</dbReference>
<evidence type="ECO:0000256" key="6">
    <source>
        <dbReference type="ARBA" id="ARBA00022692"/>
    </source>
</evidence>
<keyword evidence="20" id="KW-1185">Reference proteome</keyword>
<evidence type="ECO:0000256" key="17">
    <source>
        <dbReference type="SAM" id="SignalP"/>
    </source>
</evidence>
<evidence type="ECO:0000256" key="2">
    <source>
        <dbReference type="ARBA" id="ARBA00009810"/>
    </source>
</evidence>
<dbReference type="InterPro" id="IPR037066">
    <property type="entry name" value="Plug_dom_sf"/>
</dbReference>
<sequence>MHRPYRARPRRRSPFPRSRAAAGLALACRLTLAVLGGASWPAAQAQPARVQYDISAGPLAQVLSRYAAQSGVALSLVAGQVAGQQSAGLHGRYEVDEGFAQLLRDTGLAARRGVSGYVLVAVPGEAAGSVVLPPVEVDADALPEKAVYTAPRSSAYLSSQDLDRFGRVSVGDLLAGIPGVQVGDSRNGGALDVNIRGIQGQSRVAVRVDGSEQALDVYRGYAGTAQRSYIDPDLISDVTVNKGPSVTSGAIGGSVEMRTLSVRDILTEGSQIGLRLKGELWNNGVAPPHRGVNPPSSSTGEPSANDLRAVPHDSHGSLFGSRAESGSLAFAYANDRLDFVAAYAHRNQGNYFSGKKGRERYRMYYPGGRYEMNSVAKAYNPGEEVLNSSAETESTLLKLTLRPAAGHTLELGYRRYDGKIGEIMPSDIIRSGTAGITQYPLGEAGIDTYTARYQFQPADNPLVDLGVNLWMTDAKTSQLTSVWAPASQAYVTDRRWTRQADRRIGGDLANTSRWRTAHGDVNLNLGGSFQVEDIRPQRGVVTTQQDIDGNRVLRDASRREFSLNGKLEYRPVASLTLWGGGRYSHYDVRDRGVYSTAIRELRPYRAIMVKKPGEWWWPGNFGYQTWWPDENGRYTDATDPRLHNGIVYQDSNRPEVGVPYDDFGAGSTRVYDEDVKEVVTGYAHAPRLRSRAGGFAPSVGLNLELVPDTFVYASYTQGLRLPSLFETSLGTMSLSPGRGLKPERSNSWEFGASTVRGNLLADGDTVAAKLVYFNNNIKHYIVRYYDYDGVEALTEKALQMRNTDRYKTSGLEFQSRYDAGWVFADLAATYYLKTETCDAAFAQHLRDNPSASRHTENTPTCTPGSFMGSYTNTQNPPRLALSLTAGLRFFNETLTLGGRMAYTAGPTVRTDLPWQETPTTKQLVYHPVTLFDLFMTYRLREQMMVSISVQNLTNRYYLDPLAQSFMPAPGRTVRIGMQTRF</sequence>
<dbReference type="PANTHER" id="PTHR30442:SF0">
    <property type="entry name" value="FE(3+) DICITRATE TRANSPORT PROTEIN FECA"/>
    <property type="match status" value="1"/>
</dbReference>
<organism evidence="19 20">
    <name type="scientific">Achromobacter insuavis</name>
    <dbReference type="NCBI Taxonomy" id="1287735"/>
    <lineage>
        <taxon>Bacteria</taxon>
        <taxon>Pseudomonadati</taxon>
        <taxon>Pseudomonadota</taxon>
        <taxon>Betaproteobacteria</taxon>
        <taxon>Burkholderiales</taxon>
        <taxon>Alcaligenaceae</taxon>
        <taxon>Achromobacter</taxon>
    </lineage>
</organism>
<keyword evidence="9 15" id="KW-0798">TonB box</keyword>
<keyword evidence="5" id="KW-0406">Ion transport</keyword>
<dbReference type="InterPro" id="IPR039426">
    <property type="entry name" value="TonB-dep_rcpt-like"/>
</dbReference>
<feature type="signal peptide" evidence="17">
    <location>
        <begin position="1"/>
        <end position="45"/>
    </location>
</feature>
<dbReference type="Pfam" id="PF07715">
    <property type="entry name" value="Plug"/>
    <property type="match status" value="1"/>
</dbReference>
<name>A0A6J4ZJS8_9BURK</name>
<evidence type="ECO:0000256" key="9">
    <source>
        <dbReference type="ARBA" id="ARBA00023077"/>
    </source>
</evidence>
<evidence type="ECO:0000256" key="16">
    <source>
        <dbReference type="SAM" id="MobiDB-lite"/>
    </source>
</evidence>
<dbReference type="InterPro" id="IPR011662">
    <property type="entry name" value="Secretin/TonB_short_N"/>
</dbReference>
<dbReference type="Gene3D" id="2.170.130.10">
    <property type="entry name" value="TonB-dependent receptor, plug domain"/>
    <property type="match status" value="1"/>
</dbReference>
<evidence type="ECO:0000256" key="5">
    <source>
        <dbReference type="ARBA" id="ARBA00022496"/>
    </source>
</evidence>
<dbReference type="GeneID" id="92896114"/>
<feature type="short sequence motif" description="TonB C-terminal box" evidence="14">
    <location>
        <begin position="964"/>
        <end position="981"/>
    </location>
</feature>
<comment type="similarity">
    <text evidence="2 13 15">Belongs to the TonB-dependent receptor family.</text>
</comment>